<organism evidence="2 3">
    <name type="scientific">Oryzihumus leptocrescens</name>
    <dbReference type="NCBI Taxonomy" id="297536"/>
    <lineage>
        <taxon>Bacteria</taxon>
        <taxon>Bacillati</taxon>
        <taxon>Actinomycetota</taxon>
        <taxon>Actinomycetes</taxon>
        <taxon>Micrococcales</taxon>
        <taxon>Intrasporangiaceae</taxon>
        <taxon>Oryzihumus</taxon>
    </lineage>
</organism>
<name>A0A542ZGK5_9MICO</name>
<accession>A0A542ZGK5</accession>
<comment type="caution">
    <text evidence="2">The sequence shown here is derived from an EMBL/GenBank/DDBJ whole genome shotgun (WGS) entry which is preliminary data.</text>
</comment>
<dbReference type="Proteomes" id="UP000319514">
    <property type="component" value="Unassembled WGS sequence"/>
</dbReference>
<keyword evidence="3" id="KW-1185">Reference proteome</keyword>
<feature type="compositionally biased region" description="Low complexity" evidence="1">
    <location>
        <begin position="309"/>
        <end position="432"/>
    </location>
</feature>
<dbReference type="CDD" id="cd13399">
    <property type="entry name" value="Slt35-like"/>
    <property type="match status" value="1"/>
</dbReference>
<evidence type="ECO:0000313" key="2">
    <source>
        <dbReference type="EMBL" id="TQL59502.1"/>
    </source>
</evidence>
<dbReference type="GO" id="GO:0009253">
    <property type="term" value="P:peptidoglycan catabolic process"/>
    <property type="evidence" value="ECO:0007669"/>
    <property type="project" value="TreeGrafter"/>
</dbReference>
<dbReference type="EMBL" id="VFOQ01000001">
    <property type="protein sequence ID" value="TQL59502.1"/>
    <property type="molecule type" value="Genomic_DNA"/>
</dbReference>
<evidence type="ECO:0000256" key="1">
    <source>
        <dbReference type="SAM" id="MobiDB-lite"/>
    </source>
</evidence>
<proteinExistence type="predicted"/>
<dbReference type="InterPro" id="IPR043426">
    <property type="entry name" value="MltB-like"/>
</dbReference>
<dbReference type="AlphaFoldDB" id="A0A542ZGK5"/>
<dbReference type="RefSeq" id="WP_141787520.1">
    <property type="nucleotide sequence ID" value="NZ_BAAAKX010000013.1"/>
</dbReference>
<dbReference type="InterPro" id="IPR023346">
    <property type="entry name" value="Lysozyme-like_dom_sf"/>
</dbReference>
<sequence>MTAPTVIRIRFPRRAGLTLLSAAVVAACVVGALTGPPAGAFDRVQGTAQKPATGPDDLARFEAWFGPDGTLGDGSGAVDGVSARKTAKVALVAARIQDAPVEDFAVPRTVLDSYRRAASSLAVSDPSCHLQWWVLAGIGRIESGHAAGGRVDANGTTRGAILGPVLDGSMPGTAVIRDTDRGSLDGDTRFDRAVGPMQFVPATWASYASDGNHDGVASPDNVYDASLAAGRYLCSGSLDLATDAGLARAILRYNNSVDYLRSVLSWGLAYRDGTQSVLDSTSTVTPGSPHQPWSTVETPGMPPSLTSHPTTSTTTSRPATSTTSGPATSTSTTSTSSSSSSTSTTGTPTSSTSTSGSPTSSTSTTSEPSTSTSTTSSPTSTTCASDPSTTSTTSTSSTTSTDGPTTSCTSTTDPSGSPSGTTSPTSEPTSRTATRDRR</sequence>
<protein>
    <submittedName>
        <fullName evidence="2">Membrane-bound lytic murein transglycosylase B</fullName>
    </submittedName>
</protein>
<feature type="region of interest" description="Disordered" evidence="1">
    <location>
        <begin position="278"/>
        <end position="438"/>
    </location>
</feature>
<dbReference type="GO" id="GO:0008933">
    <property type="term" value="F:peptidoglycan lytic transglycosylase activity"/>
    <property type="evidence" value="ECO:0007669"/>
    <property type="project" value="TreeGrafter"/>
</dbReference>
<dbReference type="SUPFAM" id="SSF53955">
    <property type="entry name" value="Lysozyme-like"/>
    <property type="match status" value="1"/>
</dbReference>
<dbReference type="OrthoDB" id="9796191at2"/>
<feature type="compositionally biased region" description="Polar residues" evidence="1">
    <location>
        <begin position="278"/>
        <end position="297"/>
    </location>
</feature>
<dbReference type="PANTHER" id="PTHR30163">
    <property type="entry name" value="MEMBRANE-BOUND LYTIC MUREIN TRANSGLYCOSYLASE B"/>
    <property type="match status" value="1"/>
</dbReference>
<evidence type="ECO:0000313" key="3">
    <source>
        <dbReference type="Proteomes" id="UP000319514"/>
    </source>
</evidence>
<gene>
    <name evidence="2" type="ORF">FB474_0857</name>
</gene>
<dbReference type="Gene3D" id="1.10.530.10">
    <property type="match status" value="1"/>
</dbReference>
<reference evidence="2 3" key="1">
    <citation type="submission" date="2019-06" db="EMBL/GenBank/DDBJ databases">
        <title>Sequencing the genomes of 1000 actinobacteria strains.</title>
        <authorList>
            <person name="Klenk H.-P."/>
        </authorList>
    </citation>
    <scope>NUCLEOTIDE SEQUENCE [LARGE SCALE GENOMIC DNA]</scope>
    <source>
        <strain evidence="2 3">DSM 18082</strain>
    </source>
</reference>
<dbReference type="PANTHER" id="PTHR30163:SF8">
    <property type="entry name" value="LYTIC MUREIN TRANSGLYCOSYLASE"/>
    <property type="match status" value="1"/>
</dbReference>